<gene>
    <name evidence="1" type="ORF">FNJ47_44715</name>
</gene>
<sequence length="59" mass="6598">MNSGTFWSLRTIQGNIELTALGERMLANEAVIARDGKEALDYVYCRVLEAQRTESDAGY</sequence>
<evidence type="ECO:0000313" key="1">
    <source>
        <dbReference type="EMBL" id="NEV02599.1"/>
    </source>
</evidence>
<evidence type="ECO:0000313" key="2">
    <source>
        <dbReference type="Proteomes" id="UP000468531"/>
    </source>
</evidence>
<dbReference type="RefSeq" id="WP_163162851.1">
    <property type="nucleotide sequence ID" value="NZ_VKHP01000388.1"/>
</dbReference>
<organism evidence="1 2">
    <name type="scientific">Bradyrhizobium uaiense</name>
    <dbReference type="NCBI Taxonomy" id="2594946"/>
    <lineage>
        <taxon>Bacteria</taxon>
        <taxon>Pseudomonadati</taxon>
        <taxon>Pseudomonadota</taxon>
        <taxon>Alphaproteobacteria</taxon>
        <taxon>Hyphomicrobiales</taxon>
        <taxon>Nitrobacteraceae</taxon>
        <taxon>Bradyrhizobium</taxon>
    </lineage>
</organism>
<keyword evidence="2" id="KW-1185">Reference proteome</keyword>
<dbReference type="EMBL" id="VKHP01000388">
    <property type="protein sequence ID" value="NEV02599.1"/>
    <property type="molecule type" value="Genomic_DNA"/>
</dbReference>
<comment type="caution">
    <text evidence="1">The sequence shown here is derived from an EMBL/GenBank/DDBJ whole genome shotgun (WGS) entry which is preliminary data.</text>
</comment>
<reference evidence="1 2" key="1">
    <citation type="journal article" date="2020" name="Arch. Microbiol.">
        <title>Bradyrhizobium uaiense sp. nov., a new highly efficient cowpea symbiont.</title>
        <authorList>
            <person name="Cabral Michel D."/>
            <person name="Azarias Guimaraes A."/>
            <person name="Martins da Costa E."/>
            <person name="Soares de Carvalho T."/>
            <person name="Balsanelli E."/>
            <person name="Willems A."/>
            <person name="Maltempi de Souza E."/>
            <person name="de Souza Moreira F.M."/>
        </authorList>
    </citation>
    <scope>NUCLEOTIDE SEQUENCE [LARGE SCALE GENOMIC DNA]</scope>
    <source>
        <strain evidence="1 2">UFLA 03-164</strain>
    </source>
</reference>
<dbReference type="Proteomes" id="UP000468531">
    <property type="component" value="Unassembled WGS sequence"/>
</dbReference>
<proteinExistence type="predicted"/>
<dbReference type="AlphaFoldDB" id="A0A6P1BWC8"/>
<protein>
    <submittedName>
        <fullName evidence="1">Uncharacterized protein</fullName>
    </submittedName>
</protein>
<accession>A0A6P1BWC8</accession>
<name>A0A6P1BWC8_9BRAD</name>